<evidence type="ECO:0000256" key="2">
    <source>
        <dbReference type="ARBA" id="ARBA00023012"/>
    </source>
</evidence>
<keyword evidence="4 7" id="KW-0238">DNA-binding</keyword>
<dbReference type="Gene3D" id="3.40.50.2300">
    <property type="match status" value="1"/>
</dbReference>
<keyword evidence="11" id="KW-1185">Reference proteome</keyword>
<evidence type="ECO:0000256" key="6">
    <source>
        <dbReference type="PROSITE-ProRule" id="PRU00169"/>
    </source>
</evidence>
<protein>
    <submittedName>
        <fullName evidence="10">Response regulator transcription factor</fullName>
    </submittedName>
</protein>
<dbReference type="SMART" id="SM00448">
    <property type="entry name" value="REC"/>
    <property type="match status" value="1"/>
</dbReference>
<accession>A0A5P8NZA7</accession>
<evidence type="ECO:0000313" key="10">
    <source>
        <dbReference type="EMBL" id="QFR48772.1"/>
    </source>
</evidence>
<dbReference type="OrthoDB" id="8912111at2"/>
<dbReference type="InterPro" id="IPR039420">
    <property type="entry name" value="WalR-like"/>
</dbReference>
<dbReference type="GO" id="GO:0032993">
    <property type="term" value="C:protein-DNA complex"/>
    <property type="evidence" value="ECO:0007669"/>
    <property type="project" value="TreeGrafter"/>
</dbReference>
<dbReference type="SMART" id="SM00862">
    <property type="entry name" value="Trans_reg_C"/>
    <property type="match status" value="1"/>
</dbReference>
<dbReference type="GO" id="GO:0006355">
    <property type="term" value="P:regulation of DNA-templated transcription"/>
    <property type="evidence" value="ECO:0007669"/>
    <property type="project" value="InterPro"/>
</dbReference>
<sequence length="217" mass="24750">MNKILLLEDDILLGETLIDLLEDEGYAVSHFPNGQDALDATFENKFDLYLLDINVPQIDGLTLLKELRDASDNTPAIYLTSHQEKDKLLEGFNNGCDDFIKKPFDNDELLVRIASIFKRTKTNNSDCVGELCHDATHKRILYKSHELDLSQKEYKLLLLLMRHVNSTVPKELILDELWNLSEGGSDGALRVYINRLKHLLPEINIQNVRAVGYKLVS</sequence>
<keyword evidence="1 6" id="KW-0597">Phosphoprotein</keyword>
<dbReference type="PANTHER" id="PTHR48111">
    <property type="entry name" value="REGULATOR OF RPOS"/>
    <property type="match status" value="1"/>
</dbReference>
<dbReference type="InterPro" id="IPR001867">
    <property type="entry name" value="OmpR/PhoB-type_DNA-bd"/>
</dbReference>
<feature type="DNA-binding region" description="OmpR/PhoB-type" evidence="7">
    <location>
        <begin position="123"/>
        <end position="217"/>
    </location>
</feature>
<evidence type="ECO:0000256" key="5">
    <source>
        <dbReference type="ARBA" id="ARBA00023163"/>
    </source>
</evidence>
<proteinExistence type="predicted"/>
<dbReference type="CDD" id="cd00383">
    <property type="entry name" value="trans_reg_C"/>
    <property type="match status" value="1"/>
</dbReference>
<keyword evidence="5" id="KW-0804">Transcription</keyword>
<organism evidence="10 11">
    <name type="scientific">Sulfurimonas lithotrophica</name>
    <dbReference type="NCBI Taxonomy" id="2590022"/>
    <lineage>
        <taxon>Bacteria</taxon>
        <taxon>Pseudomonadati</taxon>
        <taxon>Campylobacterota</taxon>
        <taxon>Epsilonproteobacteria</taxon>
        <taxon>Campylobacterales</taxon>
        <taxon>Sulfurimonadaceae</taxon>
        <taxon>Sulfurimonas</taxon>
    </lineage>
</organism>
<dbReference type="Proteomes" id="UP000326944">
    <property type="component" value="Chromosome"/>
</dbReference>
<evidence type="ECO:0000256" key="4">
    <source>
        <dbReference type="ARBA" id="ARBA00023125"/>
    </source>
</evidence>
<evidence type="ECO:0000256" key="1">
    <source>
        <dbReference type="ARBA" id="ARBA00022553"/>
    </source>
</evidence>
<dbReference type="Pfam" id="PF00486">
    <property type="entry name" value="Trans_reg_C"/>
    <property type="match status" value="1"/>
</dbReference>
<evidence type="ECO:0000259" key="9">
    <source>
        <dbReference type="PROSITE" id="PS51755"/>
    </source>
</evidence>
<dbReference type="InterPro" id="IPR001789">
    <property type="entry name" value="Sig_transdc_resp-reg_receiver"/>
</dbReference>
<feature type="domain" description="Response regulatory" evidence="8">
    <location>
        <begin position="3"/>
        <end position="117"/>
    </location>
</feature>
<dbReference type="PANTHER" id="PTHR48111:SF1">
    <property type="entry name" value="TWO-COMPONENT RESPONSE REGULATOR ORR33"/>
    <property type="match status" value="1"/>
</dbReference>
<name>A0A5P8NZA7_9BACT</name>
<dbReference type="Pfam" id="PF00072">
    <property type="entry name" value="Response_reg"/>
    <property type="match status" value="1"/>
</dbReference>
<dbReference type="GO" id="GO:0000156">
    <property type="term" value="F:phosphorelay response regulator activity"/>
    <property type="evidence" value="ECO:0007669"/>
    <property type="project" value="TreeGrafter"/>
</dbReference>
<keyword evidence="2" id="KW-0902">Two-component regulatory system</keyword>
<dbReference type="AlphaFoldDB" id="A0A5P8NZA7"/>
<dbReference type="PROSITE" id="PS50110">
    <property type="entry name" value="RESPONSE_REGULATORY"/>
    <property type="match status" value="1"/>
</dbReference>
<reference evidence="10 11" key="1">
    <citation type="submission" date="2019-09" db="EMBL/GenBank/DDBJ databases">
        <title>Sulfurimonas gotlandica sp. nov., a chemoautotrophic and psychrotolerant epsilonproteobacterium isolated from a pelagic redoxcline, and an emended description of the genus Sulfurimonas.</title>
        <authorList>
            <person name="Wang S."/>
            <person name="Jiang L."/>
            <person name="Shao S."/>
        </authorList>
    </citation>
    <scope>NUCLEOTIDE SEQUENCE [LARGE SCALE GENOMIC DNA]</scope>
    <source>
        <strain evidence="10 11">GYSZ_1</strain>
    </source>
</reference>
<dbReference type="GO" id="GO:0005829">
    <property type="term" value="C:cytosol"/>
    <property type="evidence" value="ECO:0007669"/>
    <property type="project" value="TreeGrafter"/>
</dbReference>
<dbReference type="EMBL" id="CP043617">
    <property type="protein sequence ID" value="QFR48772.1"/>
    <property type="molecule type" value="Genomic_DNA"/>
</dbReference>
<evidence type="ECO:0000256" key="7">
    <source>
        <dbReference type="PROSITE-ProRule" id="PRU01091"/>
    </source>
</evidence>
<evidence type="ECO:0000256" key="3">
    <source>
        <dbReference type="ARBA" id="ARBA00023015"/>
    </source>
</evidence>
<feature type="domain" description="OmpR/PhoB-type" evidence="9">
    <location>
        <begin position="123"/>
        <end position="217"/>
    </location>
</feature>
<dbReference type="RefSeq" id="WP_152306715.1">
    <property type="nucleotide sequence ID" value="NZ_CP043617.1"/>
</dbReference>
<dbReference type="SUPFAM" id="SSF52172">
    <property type="entry name" value="CheY-like"/>
    <property type="match status" value="1"/>
</dbReference>
<evidence type="ECO:0000313" key="11">
    <source>
        <dbReference type="Proteomes" id="UP000326944"/>
    </source>
</evidence>
<gene>
    <name evidence="10" type="ORF">FJR48_03170</name>
</gene>
<dbReference type="PROSITE" id="PS51755">
    <property type="entry name" value="OMPR_PHOB"/>
    <property type="match status" value="1"/>
</dbReference>
<dbReference type="InterPro" id="IPR036388">
    <property type="entry name" value="WH-like_DNA-bd_sf"/>
</dbReference>
<dbReference type="Gene3D" id="1.10.10.10">
    <property type="entry name" value="Winged helix-like DNA-binding domain superfamily/Winged helix DNA-binding domain"/>
    <property type="match status" value="1"/>
</dbReference>
<dbReference type="KEGG" id="sulg:FJR48_03170"/>
<feature type="modified residue" description="4-aspartylphosphate" evidence="6">
    <location>
        <position position="52"/>
    </location>
</feature>
<keyword evidence="3" id="KW-0805">Transcription regulation</keyword>
<evidence type="ECO:0000259" key="8">
    <source>
        <dbReference type="PROSITE" id="PS50110"/>
    </source>
</evidence>
<dbReference type="GO" id="GO:0000976">
    <property type="term" value="F:transcription cis-regulatory region binding"/>
    <property type="evidence" value="ECO:0007669"/>
    <property type="project" value="TreeGrafter"/>
</dbReference>
<dbReference type="InterPro" id="IPR011006">
    <property type="entry name" value="CheY-like_superfamily"/>
</dbReference>